<dbReference type="RefSeq" id="WP_122964731.1">
    <property type="nucleotide sequence ID" value="NZ_BJMH01000036.1"/>
</dbReference>
<name>A0A4Y3PPX6_BREPA</name>
<dbReference type="Proteomes" id="UP000316882">
    <property type="component" value="Unassembled WGS sequence"/>
</dbReference>
<dbReference type="CDD" id="cd07153">
    <property type="entry name" value="Fur_like"/>
    <property type="match status" value="1"/>
</dbReference>
<dbReference type="InterPro" id="IPR002481">
    <property type="entry name" value="FUR"/>
</dbReference>
<comment type="caution">
    <text evidence="1">The sequence shown here is derived from an EMBL/GenBank/DDBJ whole genome shotgun (WGS) entry which is preliminary data.</text>
</comment>
<reference evidence="1 2" key="1">
    <citation type="submission" date="2019-06" db="EMBL/GenBank/DDBJ databases">
        <title>Whole genome shotgun sequence of Brevibacillus parabrevis NBRC 12334.</title>
        <authorList>
            <person name="Hosoyama A."/>
            <person name="Uohara A."/>
            <person name="Ohji S."/>
            <person name="Ichikawa N."/>
        </authorList>
    </citation>
    <scope>NUCLEOTIDE SEQUENCE [LARGE SCALE GENOMIC DNA]</scope>
    <source>
        <strain evidence="1 2">NBRC 12334</strain>
    </source>
</reference>
<dbReference type="AlphaFoldDB" id="A0A4Y3PPX6"/>
<dbReference type="GO" id="GO:0008270">
    <property type="term" value="F:zinc ion binding"/>
    <property type="evidence" value="ECO:0007669"/>
    <property type="project" value="TreeGrafter"/>
</dbReference>
<dbReference type="GO" id="GO:0000976">
    <property type="term" value="F:transcription cis-regulatory region binding"/>
    <property type="evidence" value="ECO:0007669"/>
    <property type="project" value="TreeGrafter"/>
</dbReference>
<dbReference type="InterPro" id="IPR036390">
    <property type="entry name" value="WH_DNA-bd_sf"/>
</dbReference>
<dbReference type="GO" id="GO:0003700">
    <property type="term" value="F:DNA-binding transcription factor activity"/>
    <property type="evidence" value="ECO:0007669"/>
    <property type="project" value="InterPro"/>
</dbReference>
<evidence type="ECO:0000313" key="1">
    <source>
        <dbReference type="EMBL" id="GEB35267.1"/>
    </source>
</evidence>
<sequence>MDEQLASVTNQIKHFGKRLTIQRRAVLRYMLMSQQHPTAKDVYHALKNEMPSITLSTVYTSLRLLAKMGIIKEHVHADTPNRFETLVKIDPVQLKEVM</sequence>
<keyword evidence="2" id="KW-1185">Reference proteome</keyword>
<dbReference type="EMBL" id="BJMH01000036">
    <property type="protein sequence ID" value="GEB35267.1"/>
    <property type="molecule type" value="Genomic_DNA"/>
</dbReference>
<dbReference type="GO" id="GO:1900376">
    <property type="term" value="P:regulation of secondary metabolite biosynthetic process"/>
    <property type="evidence" value="ECO:0007669"/>
    <property type="project" value="TreeGrafter"/>
</dbReference>
<dbReference type="Pfam" id="PF01475">
    <property type="entry name" value="FUR"/>
    <property type="match status" value="1"/>
</dbReference>
<gene>
    <name evidence="1" type="ORF">BPA01_48470</name>
</gene>
<accession>A0A4Y3PPX6</accession>
<evidence type="ECO:0008006" key="3">
    <source>
        <dbReference type="Google" id="ProtNLM"/>
    </source>
</evidence>
<dbReference type="Gene3D" id="1.10.10.10">
    <property type="entry name" value="Winged helix-like DNA-binding domain superfamily/Winged helix DNA-binding domain"/>
    <property type="match status" value="1"/>
</dbReference>
<dbReference type="PANTHER" id="PTHR33202:SF7">
    <property type="entry name" value="FERRIC UPTAKE REGULATION PROTEIN"/>
    <property type="match status" value="1"/>
</dbReference>
<organism evidence="1 2">
    <name type="scientific">Brevibacillus parabrevis</name>
    <dbReference type="NCBI Taxonomy" id="54914"/>
    <lineage>
        <taxon>Bacteria</taxon>
        <taxon>Bacillati</taxon>
        <taxon>Bacillota</taxon>
        <taxon>Bacilli</taxon>
        <taxon>Bacillales</taxon>
        <taxon>Paenibacillaceae</taxon>
        <taxon>Brevibacillus</taxon>
    </lineage>
</organism>
<dbReference type="SUPFAM" id="SSF46785">
    <property type="entry name" value="Winged helix' DNA-binding domain"/>
    <property type="match status" value="1"/>
</dbReference>
<protein>
    <recommendedName>
        <fullName evidence="3">Transcriptional repressor</fullName>
    </recommendedName>
</protein>
<dbReference type="PANTHER" id="PTHR33202">
    <property type="entry name" value="ZINC UPTAKE REGULATION PROTEIN"/>
    <property type="match status" value="1"/>
</dbReference>
<proteinExistence type="predicted"/>
<dbReference type="GO" id="GO:0045892">
    <property type="term" value="P:negative regulation of DNA-templated transcription"/>
    <property type="evidence" value="ECO:0007669"/>
    <property type="project" value="TreeGrafter"/>
</dbReference>
<evidence type="ECO:0000313" key="2">
    <source>
        <dbReference type="Proteomes" id="UP000316882"/>
    </source>
</evidence>
<dbReference type="InterPro" id="IPR036388">
    <property type="entry name" value="WH-like_DNA-bd_sf"/>
</dbReference>